<evidence type="ECO:0000313" key="12">
    <source>
        <dbReference type="Proteomes" id="UP000568050"/>
    </source>
</evidence>
<keyword evidence="12" id="KW-1185">Reference proteome</keyword>
<keyword evidence="6 11" id="KW-0067">ATP-binding</keyword>
<dbReference type="Pfam" id="PF00005">
    <property type="entry name" value="ABC_tran"/>
    <property type="match status" value="1"/>
</dbReference>
<evidence type="ECO:0000256" key="1">
    <source>
        <dbReference type="ARBA" id="ARBA00004202"/>
    </source>
</evidence>
<organism evidence="11 12">
    <name type="scientific">Helcobacillus massiliensis</name>
    <dbReference type="NCBI Taxonomy" id="521392"/>
    <lineage>
        <taxon>Bacteria</taxon>
        <taxon>Bacillati</taxon>
        <taxon>Actinomycetota</taxon>
        <taxon>Actinomycetes</taxon>
        <taxon>Micrococcales</taxon>
        <taxon>Dermabacteraceae</taxon>
        <taxon>Helcobacillus</taxon>
    </lineage>
</organism>
<dbReference type="Gene3D" id="3.40.50.300">
    <property type="entry name" value="P-loop containing nucleotide triphosphate hydrolases"/>
    <property type="match status" value="1"/>
</dbReference>
<dbReference type="GO" id="GO:0016887">
    <property type="term" value="F:ATP hydrolysis activity"/>
    <property type="evidence" value="ECO:0007669"/>
    <property type="project" value="InterPro"/>
</dbReference>
<comment type="caution">
    <text evidence="11">The sequence shown here is derived from an EMBL/GenBank/DDBJ whole genome shotgun (WGS) entry which is preliminary data.</text>
</comment>
<keyword evidence="3" id="KW-1003">Cell membrane</keyword>
<evidence type="ECO:0000313" key="11">
    <source>
        <dbReference type="EMBL" id="MBB3023495.1"/>
    </source>
</evidence>
<dbReference type="EMBL" id="JACHWP010000006">
    <property type="protein sequence ID" value="MBB3023495.1"/>
    <property type="molecule type" value="Genomic_DNA"/>
</dbReference>
<keyword evidence="7" id="KW-0408">Iron</keyword>
<proteinExistence type="predicted"/>
<keyword evidence="5" id="KW-0547">Nucleotide-binding</keyword>
<dbReference type="Proteomes" id="UP000568050">
    <property type="component" value="Unassembled WGS sequence"/>
</dbReference>
<reference evidence="11 12" key="1">
    <citation type="submission" date="2020-08" db="EMBL/GenBank/DDBJ databases">
        <title>Sequencing the genomes of 1000 actinobacteria strains.</title>
        <authorList>
            <person name="Klenk H.-P."/>
        </authorList>
    </citation>
    <scope>NUCLEOTIDE SEQUENCE [LARGE SCALE GENOMIC DNA]</scope>
    <source>
        <strain evidence="11 12">DSM 23040</strain>
    </source>
</reference>
<dbReference type="InterPro" id="IPR017871">
    <property type="entry name" value="ABC_transporter-like_CS"/>
</dbReference>
<protein>
    <submittedName>
        <fullName evidence="11">Iron complex transport system ATP-binding protein</fullName>
    </submittedName>
</protein>
<evidence type="ECO:0000256" key="5">
    <source>
        <dbReference type="ARBA" id="ARBA00022741"/>
    </source>
</evidence>
<dbReference type="RefSeq" id="WP_183376725.1">
    <property type="nucleotide sequence ID" value="NZ_CBCSFZ010000011.1"/>
</dbReference>
<dbReference type="InterPro" id="IPR003439">
    <property type="entry name" value="ABC_transporter-like_ATP-bd"/>
</dbReference>
<dbReference type="InterPro" id="IPR003593">
    <property type="entry name" value="AAA+_ATPase"/>
</dbReference>
<accession>A0A839QUT6</accession>
<dbReference type="GO" id="GO:0006826">
    <property type="term" value="P:iron ion transport"/>
    <property type="evidence" value="ECO:0007669"/>
    <property type="project" value="UniProtKB-KW"/>
</dbReference>
<sequence>MIICDGVTKRYGTTTVVDDVRLLIQTGGLTSIIGPNGAGKSTLLSMMARLLTMDGGRVSVDGLDVAATDSAVLARRLAILRQDNHLDIRLTVRDLVAFGRYPHSKGRPTIEDRVHVDRALDYMDMGHLADRFLDELSGGQRQRAFVAMTLAQDTEYILLDEPLNNLDMPHGVAMMSVLQRAAKELGKTVVVVIHDINFASAYSDRIIAMREGRVIEQGTPAEIVTPPVMQEVYGLTVDVVEHGGHPFALYFHASAVRPTDEAEAAPSGQETGRVR</sequence>
<dbReference type="InterPro" id="IPR051535">
    <property type="entry name" value="Siderophore_ABC-ATPase"/>
</dbReference>
<dbReference type="PANTHER" id="PTHR42771">
    <property type="entry name" value="IRON(3+)-HYDROXAMATE IMPORT ATP-BINDING PROTEIN FHUC"/>
    <property type="match status" value="1"/>
</dbReference>
<keyword evidence="9" id="KW-0472">Membrane</keyword>
<evidence type="ECO:0000256" key="2">
    <source>
        <dbReference type="ARBA" id="ARBA00022448"/>
    </source>
</evidence>
<dbReference type="GO" id="GO:0005524">
    <property type="term" value="F:ATP binding"/>
    <property type="evidence" value="ECO:0007669"/>
    <property type="project" value="UniProtKB-KW"/>
</dbReference>
<dbReference type="FunFam" id="3.40.50.300:FF:000134">
    <property type="entry name" value="Iron-enterobactin ABC transporter ATP-binding protein"/>
    <property type="match status" value="1"/>
</dbReference>
<comment type="subcellular location">
    <subcellularLocation>
        <location evidence="1">Cell membrane</location>
        <topology evidence="1">Peripheral membrane protein</topology>
    </subcellularLocation>
</comment>
<evidence type="ECO:0000256" key="7">
    <source>
        <dbReference type="ARBA" id="ARBA00023004"/>
    </source>
</evidence>
<evidence type="ECO:0000256" key="4">
    <source>
        <dbReference type="ARBA" id="ARBA00022496"/>
    </source>
</evidence>
<gene>
    <name evidence="11" type="ORF">FHX50_001792</name>
</gene>
<evidence type="ECO:0000256" key="9">
    <source>
        <dbReference type="ARBA" id="ARBA00023136"/>
    </source>
</evidence>
<dbReference type="CDD" id="cd03214">
    <property type="entry name" value="ABC_Iron-Siderophores_B12_Hemin"/>
    <property type="match status" value="1"/>
</dbReference>
<dbReference type="SUPFAM" id="SSF52540">
    <property type="entry name" value="P-loop containing nucleoside triphosphate hydrolases"/>
    <property type="match status" value="1"/>
</dbReference>
<evidence type="ECO:0000259" key="10">
    <source>
        <dbReference type="PROSITE" id="PS50893"/>
    </source>
</evidence>
<dbReference type="AlphaFoldDB" id="A0A839QUT6"/>
<dbReference type="PANTHER" id="PTHR42771:SF3">
    <property type="entry name" value="PETROBACTIN IMPORT ATP-BINDING PROTEIN YCLP"/>
    <property type="match status" value="1"/>
</dbReference>
<evidence type="ECO:0000256" key="8">
    <source>
        <dbReference type="ARBA" id="ARBA00023065"/>
    </source>
</evidence>
<dbReference type="PROSITE" id="PS50893">
    <property type="entry name" value="ABC_TRANSPORTER_2"/>
    <property type="match status" value="1"/>
</dbReference>
<dbReference type="PROSITE" id="PS00211">
    <property type="entry name" value="ABC_TRANSPORTER_1"/>
    <property type="match status" value="1"/>
</dbReference>
<dbReference type="InterPro" id="IPR027417">
    <property type="entry name" value="P-loop_NTPase"/>
</dbReference>
<dbReference type="SMART" id="SM00382">
    <property type="entry name" value="AAA"/>
    <property type="match status" value="1"/>
</dbReference>
<keyword evidence="2" id="KW-0813">Transport</keyword>
<evidence type="ECO:0000256" key="3">
    <source>
        <dbReference type="ARBA" id="ARBA00022475"/>
    </source>
</evidence>
<name>A0A839QUT6_9MICO</name>
<evidence type="ECO:0000256" key="6">
    <source>
        <dbReference type="ARBA" id="ARBA00022840"/>
    </source>
</evidence>
<feature type="domain" description="ABC transporter" evidence="10">
    <location>
        <begin position="2"/>
        <end position="236"/>
    </location>
</feature>
<dbReference type="GO" id="GO:0005886">
    <property type="term" value="C:plasma membrane"/>
    <property type="evidence" value="ECO:0007669"/>
    <property type="project" value="UniProtKB-SubCell"/>
</dbReference>
<keyword evidence="8" id="KW-0406">Ion transport</keyword>
<keyword evidence="4" id="KW-0410">Iron transport</keyword>